<dbReference type="GO" id="GO:0005524">
    <property type="term" value="F:ATP binding"/>
    <property type="evidence" value="ECO:0007669"/>
    <property type="project" value="TreeGrafter"/>
</dbReference>
<name>A0A2A5J479_RHOSG</name>
<gene>
    <name evidence="3" type="ORF">CHR55_27380</name>
</gene>
<dbReference type="Pfam" id="PF01656">
    <property type="entry name" value="CbiA"/>
    <property type="match status" value="1"/>
</dbReference>
<sequence length="380" mass="40699">MSENAGSGRNDSFGGGSDNPWDDRALDDQVGPGEAEPQADNTQWAESATPASVTAVRRPLRPAGAGNTTKAGGQRPVSAAEPRRREDSPKSEKRRGRWLTMLRGRTAATGPGDDVALTKSIRRPLNEPKNIAFINEGGGTGKTTTAVLLGLLLASLRNGPIVAVDASPGCGDLGNRVPESKRPAGNVRSVVEGIGRIRTLDDLRAHMNRVAGGLDVLAADASTSAEAVFTSTDYVRLTEILREHYEVTITDCAAGMVSDVVEAVLDDADLVVIVSEGGDGVRSSTWTANRMMDRAEAKPKYKRLLDDAVVVVNSRHDRTKTNTAKIMDFYRNIVRAVVEVPFDQHLEGGDIIVLDKLSKNTRTQLLRFGDAVISSDGFNQ</sequence>
<dbReference type="Proteomes" id="UP000230886">
    <property type="component" value="Unassembled WGS sequence"/>
</dbReference>
<dbReference type="RefSeq" id="WP_099698538.1">
    <property type="nucleotide sequence ID" value="NZ_NOVD01000036.1"/>
</dbReference>
<accession>A0A2A5J479</accession>
<feature type="region of interest" description="Disordered" evidence="1">
    <location>
        <begin position="1"/>
        <end position="115"/>
    </location>
</feature>
<comment type="caution">
    <text evidence="3">The sequence shown here is derived from an EMBL/GenBank/DDBJ whole genome shotgun (WGS) entry which is preliminary data.</text>
</comment>
<dbReference type="GO" id="GO:0005829">
    <property type="term" value="C:cytosol"/>
    <property type="evidence" value="ECO:0007669"/>
    <property type="project" value="TreeGrafter"/>
</dbReference>
<evidence type="ECO:0000256" key="1">
    <source>
        <dbReference type="SAM" id="MobiDB-lite"/>
    </source>
</evidence>
<feature type="compositionally biased region" description="Polar residues" evidence="1">
    <location>
        <begin position="39"/>
        <end position="52"/>
    </location>
</feature>
<dbReference type="InterPro" id="IPR050625">
    <property type="entry name" value="ParA/MinD_ATPase"/>
</dbReference>
<evidence type="ECO:0000259" key="2">
    <source>
        <dbReference type="Pfam" id="PF01656"/>
    </source>
</evidence>
<organism evidence="3 4">
    <name type="scientific">Rhodococcus qingshengii</name>
    <dbReference type="NCBI Taxonomy" id="334542"/>
    <lineage>
        <taxon>Bacteria</taxon>
        <taxon>Bacillati</taxon>
        <taxon>Actinomycetota</taxon>
        <taxon>Actinomycetes</taxon>
        <taxon>Mycobacteriales</taxon>
        <taxon>Nocardiaceae</taxon>
        <taxon>Rhodococcus</taxon>
        <taxon>Rhodococcus erythropolis group</taxon>
    </lineage>
</organism>
<dbReference type="GO" id="GO:0009898">
    <property type="term" value="C:cytoplasmic side of plasma membrane"/>
    <property type="evidence" value="ECO:0007669"/>
    <property type="project" value="TreeGrafter"/>
</dbReference>
<proteinExistence type="predicted"/>
<dbReference type="GO" id="GO:0016887">
    <property type="term" value="F:ATP hydrolysis activity"/>
    <property type="evidence" value="ECO:0007669"/>
    <property type="project" value="TreeGrafter"/>
</dbReference>
<evidence type="ECO:0000313" key="4">
    <source>
        <dbReference type="Proteomes" id="UP000230886"/>
    </source>
</evidence>
<dbReference type="EMBL" id="NOVD01000036">
    <property type="protein sequence ID" value="PCK24166.1"/>
    <property type="molecule type" value="Genomic_DNA"/>
</dbReference>
<dbReference type="AlphaFoldDB" id="A0A2A5J479"/>
<protein>
    <recommendedName>
        <fullName evidence="2">CobQ/CobB/MinD/ParA nucleotide binding domain-containing protein</fullName>
    </recommendedName>
</protein>
<dbReference type="PANTHER" id="PTHR43384">
    <property type="entry name" value="SEPTUM SITE-DETERMINING PROTEIN MIND HOMOLOG, CHLOROPLASTIC-RELATED"/>
    <property type="match status" value="1"/>
</dbReference>
<dbReference type="GO" id="GO:0051782">
    <property type="term" value="P:negative regulation of cell division"/>
    <property type="evidence" value="ECO:0007669"/>
    <property type="project" value="TreeGrafter"/>
</dbReference>
<feature type="compositionally biased region" description="Polar residues" evidence="1">
    <location>
        <begin position="1"/>
        <end position="10"/>
    </location>
</feature>
<dbReference type="InterPro" id="IPR002586">
    <property type="entry name" value="CobQ/CobB/MinD/ParA_Nub-bd_dom"/>
</dbReference>
<feature type="compositionally biased region" description="Basic and acidic residues" evidence="1">
    <location>
        <begin position="81"/>
        <end position="91"/>
    </location>
</feature>
<dbReference type="Gene3D" id="3.40.50.300">
    <property type="entry name" value="P-loop containing nucleotide triphosphate hydrolases"/>
    <property type="match status" value="1"/>
</dbReference>
<dbReference type="SUPFAM" id="SSF52540">
    <property type="entry name" value="P-loop containing nucleoside triphosphate hydrolases"/>
    <property type="match status" value="1"/>
</dbReference>
<feature type="domain" description="CobQ/CobB/MinD/ParA nucleotide binding" evidence="2">
    <location>
        <begin position="131"/>
        <end position="329"/>
    </location>
</feature>
<reference evidence="3 4" key="1">
    <citation type="submission" date="2017-07" db="EMBL/GenBank/DDBJ databases">
        <title>Draft sequence of Rhodococcus enclensis 23b-28.</title>
        <authorList>
            <person name="Besaury L."/>
            <person name="Sancelme M."/>
            <person name="Amato P."/>
            <person name="Lallement A."/>
            <person name="Delort A.-M."/>
        </authorList>
    </citation>
    <scope>NUCLEOTIDE SEQUENCE [LARGE SCALE GENOMIC DNA]</scope>
    <source>
        <strain evidence="3 4">23b-28</strain>
    </source>
</reference>
<dbReference type="PANTHER" id="PTHR43384:SF14">
    <property type="entry name" value="ESX-1 SECRETION-ASSOCIATED PROTEIN ESPI"/>
    <property type="match status" value="1"/>
</dbReference>
<dbReference type="InterPro" id="IPR027417">
    <property type="entry name" value="P-loop_NTPase"/>
</dbReference>
<evidence type="ECO:0000313" key="3">
    <source>
        <dbReference type="EMBL" id="PCK24166.1"/>
    </source>
</evidence>